<dbReference type="PRINTS" id="PR00081">
    <property type="entry name" value="GDHRDH"/>
</dbReference>
<evidence type="ECO:0000256" key="4">
    <source>
        <dbReference type="RuleBase" id="RU000363"/>
    </source>
</evidence>
<dbReference type="AlphaFoldDB" id="A0A167U3N9"/>
<dbReference type="GO" id="GO:0048038">
    <property type="term" value="F:quinone binding"/>
    <property type="evidence" value="ECO:0007669"/>
    <property type="project" value="TreeGrafter"/>
</dbReference>
<comment type="similarity">
    <text evidence="1 4">Belongs to the short-chain dehydrogenases/reductases (SDR) family.</text>
</comment>
<keyword evidence="2" id="KW-0521">NADP</keyword>
<dbReference type="SMART" id="SM00822">
    <property type="entry name" value="PKS_KR"/>
    <property type="match status" value="1"/>
</dbReference>
<dbReference type="GO" id="GO:0016616">
    <property type="term" value="F:oxidoreductase activity, acting on the CH-OH group of donors, NAD or NADP as acceptor"/>
    <property type="evidence" value="ECO:0007669"/>
    <property type="project" value="TreeGrafter"/>
</dbReference>
<dbReference type="InterPro" id="IPR002347">
    <property type="entry name" value="SDR_fam"/>
</dbReference>
<dbReference type="PANTHER" id="PTHR42760">
    <property type="entry name" value="SHORT-CHAIN DEHYDROGENASES/REDUCTASES FAMILY MEMBER"/>
    <property type="match status" value="1"/>
</dbReference>
<dbReference type="GO" id="GO:0006633">
    <property type="term" value="P:fatty acid biosynthetic process"/>
    <property type="evidence" value="ECO:0007669"/>
    <property type="project" value="TreeGrafter"/>
</dbReference>
<evidence type="ECO:0000256" key="3">
    <source>
        <dbReference type="ARBA" id="ARBA00023002"/>
    </source>
</evidence>
<proteinExistence type="inferred from homology"/>
<dbReference type="Gene3D" id="3.40.50.720">
    <property type="entry name" value="NAD(P)-binding Rossmann-like Domain"/>
    <property type="match status" value="1"/>
</dbReference>
<dbReference type="PROSITE" id="PS00061">
    <property type="entry name" value="ADH_SHORT"/>
    <property type="match status" value="1"/>
</dbReference>
<organism evidence="6 7">
    <name type="scientific">Athelia psychrophila</name>
    <dbReference type="NCBI Taxonomy" id="1759441"/>
    <lineage>
        <taxon>Eukaryota</taxon>
        <taxon>Fungi</taxon>
        <taxon>Dikarya</taxon>
        <taxon>Basidiomycota</taxon>
        <taxon>Agaricomycotina</taxon>
        <taxon>Agaricomycetes</taxon>
        <taxon>Agaricomycetidae</taxon>
        <taxon>Atheliales</taxon>
        <taxon>Atheliaceae</taxon>
        <taxon>Athelia</taxon>
    </lineage>
</organism>
<evidence type="ECO:0000313" key="6">
    <source>
        <dbReference type="EMBL" id="KZP03560.1"/>
    </source>
</evidence>
<feature type="domain" description="Ketoreductase" evidence="5">
    <location>
        <begin position="24"/>
        <end position="195"/>
    </location>
</feature>
<dbReference type="InterPro" id="IPR036291">
    <property type="entry name" value="NAD(P)-bd_dom_sf"/>
</dbReference>
<dbReference type="InterPro" id="IPR057326">
    <property type="entry name" value="KR_dom"/>
</dbReference>
<reference evidence="6 7" key="1">
    <citation type="journal article" date="2016" name="Mol. Biol. Evol.">
        <title>Comparative Genomics of Early-Diverging Mushroom-Forming Fungi Provides Insights into the Origins of Lignocellulose Decay Capabilities.</title>
        <authorList>
            <person name="Nagy L.G."/>
            <person name="Riley R."/>
            <person name="Tritt A."/>
            <person name="Adam C."/>
            <person name="Daum C."/>
            <person name="Floudas D."/>
            <person name="Sun H."/>
            <person name="Yadav J.S."/>
            <person name="Pangilinan J."/>
            <person name="Larsson K.H."/>
            <person name="Matsuura K."/>
            <person name="Barry K."/>
            <person name="Labutti K."/>
            <person name="Kuo R."/>
            <person name="Ohm R.A."/>
            <person name="Bhattacharya S.S."/>
            <person name="Shirouzu T."/>
            <person name="Yoshinaga Y."/>
            <person name="Martin F.M."/>
            <person name="Grigoriev I.V."/>
            <person name="Hibbett D.S."/>
        </authorList>
    </citation>
    <scope>NUCLEOTIDE SEQUENCE [LARGE SCALE GENOMIC DNA]</scope>
    <source>
        <strain evidence="6 7">CBS 109695</strain>
    </source>
</reference>
<dbReference type="EMBL" id="KV418043">
    <property type="protein sequence ID" value="KZP03560.1"/>
    <property type="molecule type" value="Genomic_DNA"/>
</dbReference>
<dbReference type="PRINTS" id="PR00080">
    <property type="entry name" value="SDRFAMILY"/>
</dbReference>
<protein>
    <submittedName>
        <fullName evidence="6">NAD(P)-binding protein</fullName>
    </submittedName>
</protein>
<dbReference type="Proteomes" id="UP000076532">
    <property type="component" value="Unassembled WGS sequence"/>
</dbReference>
<dbReference type="InterPro" id="IPR020904">
    <property type="entry name" value="Sc_DH/Rdtase_CS"/>
</dbReference>
<evidence type="ECO:0000259" key="5">
    <source>
        <dbReference type="SMART" id="SM00822"/>
    </source>
</evidence>
<evidence type="ECO:0000313" key="7">
    <source>
        <dbReference type="Proteomes" id="UP000076532"/>
    </source>
</evidence>
<evidence type="ECO:0000256" key="1">
    <source>
        <dbReference type="ARBA" id="ARBA00006484"/>
    </source>
</evidence>
<dbReference type="Pfam" id="PF00106">
    <property type="entry name" value="adh_short"/>
    <property type="match status" value="1"/>
</dbReference>
<accession>A0A167U3N9</accession>
<name>A0A167U3N9_9AGAM</name>
<dbReference type="FunFam" id="3.40.50.720:FF:000084">
    <property type="entry name" value="Short-chain dehydrogenase reductase"/>
    <property type="match status" value="1"/>
</dbReference>
<sequence length="291" mass="30342">MADRLAKISSHLSNTHGRGLLAGEVAIITGSGQGIGRSAALLFVQEGAKVVITDIDAKKVDTVVDEITKVGGEAIGVAGDVAADDFPKRIVDATIQKWGKINHIVNNAGFTYDKMLHTMPDDAYDIIMKVHVRAPFRLVRAAAPYYRVKDGANRTITNVSSTSGLHGNVGQANYAAAKAAVVGLTKTIAKEWGPFGVRANTIAFGLVHTRLTASKEAGAAIEIDGKKVSLGIPTKPAAPTATANEVTAYAEIPLRRGATADEAAAAMLFLSSPLSSYVSGHTLEVTGGRGI</sequence>
<dbReference type="OrthoDB" id="1393670at2759"/>
<evidence type="ECO:0000256" key="2">
    <source>
        <dbReference type="ARBA" id="ARBA00022857"/>
    </source>
</evidence>
<dbReference type="STRING" id="436010.A0A167U3N9"/>
<keyword evidence="3" id="KW-0560">Oxidoreductase</keyword>
<dbReference type="PANTHER" id="PTHR42760:SF133">
    <property type="entry name" value="3-OXOACYL-[ACYL-CARRIER-PROTEIN] REDUCTASE"/>
    <property type="match status" value="1"/>
</dbReference>
<gene>
    <name evidence="6" type="ORF">FIBSPDRAFT_768768</name>
</gene>
<dbReference type="SUPFAM" id="SSF51735">
    <property type="entry name" value="NAD(P)-binding Rossmann-fold domains"/>
    <property type="match status" value="1"/>
</dbReference>
<keyword evidence="7" id="KW-1185">Reference proteome</keyword>
<dbReference type="Pfam" id="PF13561">
    <property type="entry name" value="adh_short_C2"/>
    <property type="match status" value="1"/>
</dbReference>